<evidence type="ECO:0000313" key="3">
    <source>
        <dbReference type="EMBL" id="CAD7621218.1"/>
    </source>
</evidence>
<dbReference type="InterPro" id="IPR036111">
    <property type="entry name" value="Mal/L-sulfo/L-lacto_DH-like_sf"/>
</dbReference>
<protein>
    <recommendedName>
        <fullName evidence="5">Malate dehydrogenase</fullName>
    </recommendedName>
</protein>
<dbReference type="SUPFAM" id="SSF89733">
    <property type="entry name" value="L-sulfolactate dehydrogenase-like"/>
    <property type="match status" value="1"/>
</dbReference>
<evidence type="ECO:0000256" key="1">
    <source>
        <dbReference type="ARBA" id="ARBA00006056"/>
    </source>
</evidence>
<evidence type="ECO:0008006" key="5">
    <source>
        <dbReference type="Google" id="ProtNLM"/>
    </source>
</evidence>
<dbReference type="AlphaFoldDB" id="A0A7R9PVA3"/>
<dbReference type="GO" id="GO:0016491">
    <property type="term" value="F:oxidoreductase activity"/>
    <property type="evidence" value="ECO:0007669"/>
    <property type="project" value="UniProtKB-KW"/>
</dbReference>
<dbReference type="PANTHER" id="PTHR11091:SF0">
    <property type="entry name" value="MALATE DEHYDROGENASE"/>
    <property type="match status" value="1"/>
</dbReference>
<organism evidence="3">
    <name type="scientific">Medioppia subpectinata</name>
    <dbReference type="NCBI Taxonomy" id="1979941"/>
    <lineage>
        <taxon>Eukaryota</taxon>
        <taxon>Metazoa</taxon>
        <taxon>Ecdysozoa</taxon>
        <taxon>Arthropoda</taxon>
        <taxon>Chelicerata</taxon>
        <taxon>Arachnida</taxon>
        <taxon>Acari</taxon>
        <taxon>Acariformes</taxon>
        <taxon>Sarcoptiformes</taxon>
        <taxon>Oribatida</taxon>
        <taxon>Brachypylina</taxon>
        <taxon>Oppioidea</taxon>
        <taxon>Oppiidae</taxon>
        <taxon>Medioppia</taxon>
    </lineage>
</organism>
<dbReference type="OrthoDB" id="7881616at2759"/>
<dbReference type="Gene3D" id="1.10.1530.10">
    <property type="match status" value="1"/>
</dbReference>
<proteinExistence type="inferred from homology"/>
<name>A0A7R9PVA3_9ACAR</name>
<reference evidence="3" key="1">
    <citation type="submission" date="2020-11" db="EMBL/GenBank/DDBJ databases">
        <authorList>
            <person name="Tran Van P."/>
        </authorList>
    </citation>
    <scope>NUCLEOTIDE SEQUENCE</scope>
</reference>
<evidence type="ECO:0000256" key="2">
    <source>
        <dbReference type="ARBA" id="ARBA00023002"/>
    </source>
</evidence>
<dbReference type="InterPro" id="IPR043144">
    <property type="entry name" value="Mal/L-sulf/L-lact_DH-like_ah"/>
</dbReference>
<dbReference type="Gene3D" id="3.30.1370.60">
    <property type="entry name" value="Hypothetical oxidoreductase yiak, domain 2"/>
    <property type="match status" value="1"/>
</dbReference>
<keyword evidence="4" id="KW-1185">Reference proteome</keyword>
<dbReference type="EMBL" id="CAJPIZ010000522">
    <property type="protein sequence ID" value="CAG2101648.1"/>
    <property type="molecule type" value="Genomic_DNA"/>
</dbReference>
<dbReference type="EMBL" id="OC855097">
    <property type="protein sequence ID" value="CAD7621218.1"/>
    <property type="molecule type" value="Genomic_DNA"/>
</dbReference>
<comment type="similarity">
    <text evidence="1">Belongs to the LDH2/MDH2 oxidoreductase family.</text>
</comment>
<dbReference type="InterPro" id="IPR043143">
    <property type="entry name" value="Mal/L-sulf/L-lact_DH-like_NADP"/>
</dbReference>
<gene>
    <name evidence="3" type="ORF">OSB1V03_LOCUS1692</name>
</gene>
<keyword evidence="2" id="KW-0560">Oxidoreductase</keyword>
<accession>A0A7R9PVA3</accession>
<dbReference type="PANTHER" id="PTHR11091">
    <property type="entry name" value="OXIDOREDUCTASE-RELATED"/>
    <property type="match status" value="1"/>
</dbReference>
<dbReference type="Pfam" id="PF02615">
    <property type="entry name" value="Ldh_2"/>
    <property type="match status" value="1"/>
</dbReference>
<dbReference type="Proteomes" id="UP000759131">
    <property type="component" value="Unassembled WGS sequence"/>
</dbReference>
<evidence type="ECO:0000313" key="4">
    <source>
        <dbReference type="Proteomes" id="UP000759131"/>
    </source>
</evidence>
<sequence length="354" mass="38101">MSYQIISRHEMHSFMRRAMVSIGTNGSHAESLADVLVMGDYRGHFSHGLNRLELYLEDITTKSCKAEGEPTILKESGATAWVDGNNLLGPVVGKFCMNLAIKKAKESGIGWVVAKGSNHFGIAGYYSLLALEQNLLGMAFTNASPLMATTRGKEPFFGTNPLSLAAPANNGDSFVLDMATSVVALGKVELADRKGESIPNNWAIDKNGQQITNPKDLNALLPLGGVEKSSGYKGYGLAAMVEVFTSILSGATVAPNVRKWGDNHKTADLGQCFIAINPEMFAPGFTDRMSALIDSCRNQEPAAGQPNVLVAGDPEREHMKKCDSQGGIAYHINQIEFANRIATQLNIEAPKILK</sequence>
<dbReference type="InterPro" id="IPR003767">
    <property type="entry name" value="Malate/L-lactate_DH-like"/>
</dbReference>